<proteinExistence type="predicted"/>
<dbReference type="VEuPathDB" id="VectorBase:LLOJ008467"/>
<protein>
    <submittedName>
        <fullName evidence="2">Putative rna-binding protein 25</fullName>
    </submittedName>
</protein>
<reference evidence="2" key="2">
    <citation type="journal article" date="2020" name="BMC">
        <title>Leishmania infection induces a limited differential gene expression in the sand fly midgut.</title>
        <authorList>
            <person name="Coutinho-Abreu I.V."/>
            <person name="Serafim T.D."/>
            <person name="Meneses C."/>
            <person name="Kamhawi S."/>
            <person name="Oliveira F."/>
            <person name="Valenzuela J.G."/>
        </authorList>
    </citation>
    <scope>NUCLEOTIDE SEQUENCE</scope>
    <source>
        <strain evidence="2">Jacobina</strain>
        <tissue evidence="2">Midgut</tissue>
    </source>
</reference>
<dbReference type="AlphaFoldDB" id="A0A1B0GKC3"/>
<evidence type="ECO:0000313" key="4">
    <source>
        <dbReference type="Proteomes" id="UP000092461"/>
    </source>
</evidence>
<feature type="region of interest" description="Disordered" evidence="1">
    <location>
        <begin position="625"/>
        <end position="664"/>
    </location>
</feature>
<feature type="compositionally biased region" description="Low complexity" evidence="1">
    <location>
        <begin position="91"/>
        <end position="110"/>
    </location>
</feature>
<reference evidence="3" key="3">
    <citation type="submission" date="2020-05" db="UniProtKB">
        <authorList>
            <consortium name="EnsemblMetazoa"/>
        </authorList>
    </citation>
    <scope>IDENTIFICATION</scope>
    <source>
        <strain evidence="3">Jacobina</strain>
    </source>
</reference>
<accession>A0A1B0GKC3</accession>
<feature type="compositionally biased region" description="Basic and acidic residues" evidence="1">
    <location>
        <begin position="291"/>
        <end position="378"/>
    </location>
</feature>
<organism evidence="3 4">
    <name type="scientific">Lutzomyia longipalpis</name>
    <name type="common">Sand fly</name>
    <dbReference type="NCBI Taxonomy" id="7200"/>
    <lineage>
        <taxon>Eukaryota</taxon>
        <taxon>Metazoa</taxon>
        <taxon>Ecdysozoa</taxon>
        <taxon>Arthropoda</taxon>
        <taxon>Hexapoda</taxon>
        <taxon>Insecta</taxon>
        <taxon>Pterygota</taxon>
        <taxon>Neoptera</taxon>
        <taxon>Endopterygota</taxon>
        <taxon>Diptera</taxon>
        <taxon>Nematocera</taxon>
        <taxon>Psychodoidea</taxon>
        <taxon>Psychodidae</taxon>
        <taxon>Lutzomyia</taxon>
        <taxon>Lutzomyia</taxon>
    </lineage>
</organism>
<feature type="region of interest" description="Disordered" evidence="1">
    <location>
        <begin position="696"/>
        <end position="717"/>
    </location>
</feature>
<dbReference type="EMBL" id="GITU01007997">
    <property type="protein sequence ID" value="MBC1176700.1"/>
    <property type="molecule type" value="Transcribed_RNA"/>
</dbReference>
<dbReference type="Proteomes" id="UP000092461">
    <property type="component" value="Unassembled WGS sequence"/>
</dbReference>
<feature type="compositionally biased region" description="Polar residues" evidence="1">
    <location>
        <begin position="197"/>
        <end position="208"/>
    </location>
</feature>
<sequence>MSNSVFSESAELPQENHKYTAQKIKQKFLGGGVGDLPRAKKITALEDAEADILEKKREELQKELEKQLKMESQAKKSSKDLMKKHKRAPRRSTTSDSSSSSSDSSSGRKNSSSDDDSSSSSSSSSRDSRKKMLKRNIKRRRDSSSSSDDHPPTKKKTTSRKYYQAKKLAVKAHAKKTSSLKDHSSRAITPLSLGGKRSTSPLKTSQKVQPKKALMKEKHHGLLMKDRSRDTKDRELHREKDKIRMHSKDRVRSRSPVKLRGKSRSPRRNSREMKRKSHEKRLSPSKVRGVLRRDRSIDRAVKEPRRHEPTSLLKERERRDKERADREAARNKERAEALARCQERQRERERLAKEKEISEREKTERGKHGDRLLPRPAERAMALAASRGESHEKGERERPRSHGRSNLRAGDFSDRTSYDGRPGGDRRYHDSPTLRRDREERHVDRSREHEYMIVKNRSDGRMDARTSLGYDGTRRGAREDHEMYSDAPVEGRYETHDDRHMSHDYTSTRGQYGSGQMHRDHEWERGMDQGRDRMYDRQTDLVQSNRPPLQNEWERNEMNMSGVSGAMNRTGDSYAEGGEWKMNERQWEDPGVGKPVGNWQGGMKDESWEGYQDRDTWIDRQRDVPEGGRRWQGRRTSHQMMPSGDNDGRAESYRRPTHGHSHMSQMQNDHINPMGDMIVGMGVKDYGNQISTQTHYTQQNQVPMQSPLKRPRMSEETGGMMSGMGQRVVDQNPPLLDTSTRKLGKISNISEEAIEDNLSEISDDADDILNSVVTH</sequence>
<evidence type="ECO:0000313" key="3">
    <source>
        <dbReference type="EnsemblMetazoa" id="LLOJ008467-PA"/>
    </source>
</evidence>
<dbReference type="VEuPathDB" id="VectorBase:LLONM1_008502"/>
<feature type="compositionally biased region" description="Basic and acidic residues" evidence="1">
    <location>
        <begin position="411"/>
        <end position="448"/>
    </location>
</feature>
<evidence type="ECO:0000256" key="1">
    <source>
        <dbReference type="SAM" id="MobiDB-lite"/>
    </source>
</evidence>
<keyword evidence="4" id="KW-1185">Reference proteome</keyword>
<evidence type="ECO:0000313" key="2">
    <source>
        <dbReference type="EMBL" id="MBC1176700.1"/>
    </source>
</evidence>
<reference evidence="4" key="1">
    <citation type="submission" date="2012-05" db="EMBL/GenBank/DDBJ databases">
        <title>Whole Genome Assembly of Lutzomyia longipalpis.</title>
        <authorList>
            <person name="Richards S."/>
            <person name="Qu C."/>
            <person name="Dillon R."/>
            <person name="Worley K."/>
            <person name="Scherer S."/>
            <person name="Batterton M."/>
            <person name="Taylor A."/>
            <person name="Hawes A."/>
            <person name="Hernandez B."/>
            <person name="Kovar C."/>
            <person name="Mandapat C."/>
            <person name="Pham C."/>
            <person name="Qu C."/>
            <person name="Jing C."/>
            <person name="Bess C."/>
            <person name="Bandaranaike D."/>
            <person name="Ngo D."/>
            <person name="Ongeri F."/>
            <person name="Arias F."/>
            <person name="Lara F."/>
            <person name="Weissenberger G."/>
            <person name="Kamau G."/>
            <person name="Han H."/>
            <person name="Shen H."/>
            <person name="Dinh H."/>
            <person name="Khalil I."/>
            <person name="Jones J."/>
            <person name="Shafer J."/>
            <person name="Jayaseelan J."/>
            <person name="Quiroz J."/>
            <person name="Blankenburg K."/>
            <person name="Nguyen L."/>
            <person name="Jackson L."/>
            <person name="Francisco L."/>
            <person name="Tang L.-Y."/>
            <person name="Pu L.-L."/>
            <person name="Perales L."/>
            <person name="Lorensuhewa L."/>
            <person name="Munidasa M."/>
            <person name="Coyle M."/>
            <person name="Taylor M."/>
            <person name="Puazo M."/>
            <person name="Firestine M."/>
            <person name="Scheel M."/>
            <person name="Javaid M."/>
            <person name="Wang M."/>
            <person name="Li M."/>
            <person name="Tabassum N."/>
            <person name="Saada N."/>
            <person name="Osuji N."/>
            <person name="Aqrawi P."/>
            <person name="Fu Q."/>
            <person name="Thornton R."/>
            <person name="Raj R."/>
            <person name="Goodspeed R."/>
            <person name="Mata R."/>
            <person name="Najjar R."/>
            <person name="Gubbala S."/>
            <person name="Lee S."/>
            <person name="Denson S."/>
            <person name="Patil S."/>
            <person name="Macmil S."/>
            <person name="Qi S."/>
            <person name="Matskevitch T."/>
            <person name="Palculict T."/>
            <person name="Mathew T."/>
            <person name="Vee V."/>
            <person name="Velamala V."/>
            <person name="Korchina V."/>
            <person name="Cai W."/>
            <person name="Liu W."/>
            <person name="Dai W."/>
            <person name="Zou X."/>
            <person name="Zhu Y."/>
            <person name="Zhang Y."/>
            <person name="Wu Y.-Q."/>
            <person name="Xin Y."/>
            <person name="Nazarath L."/>
            <person name="Kovar C."/>
            <person name="Han Y."/>
            <person name="Muzny D."/>
            <person name="Gibbs R."/>
        </authorList>
    </citation>
    <scope>NUCLEOTIDE SEQUENCE [LARGE SCALE GENOMIC DNA]</scope>
    <source>
        <strain evidence="4">Jacobina</strain>
    </source>
</reference>
<feature type="compositionally biased region" description="Basic residues" evidence="1">
    <location>
        <begin position="253"/>
        <end position="279"/>
    </location>
</feature>
<dbReference type="EMBL" id="AJWK01028655">
    <property type="status" value="NOT_ANNOTATED_CDS"/>
    <property type="molecule type" value="Genomic_DNA"/>
</dbReference>
<feature type="region of interest" description="Disordered" evidence="1">
    <location>
        <begin position="499"/>
        <end position="519"/>
    </location>
</feature>
<dbReference type="EnsemblMetazoa" id="LLOJ008467-RA">
    <property type="protein sequence ID" value="LLOJ008467-PA"/>
    <property type="gene ID" value="LLOJ008467"/>
</dbReference>
<feature type="compositionally biased region" description="Basic and acidic residues" evidence="1">
    <location>
        <begin position="64"/>
        <end position="81"/>
    </location>
</feature>
<feature type="compositionally biased region" description="Basic and acidic residues" evidence="1">
    <location>
        <begin position="223"/>
        <end position="252"/>
    </location>
</feature>
<feature type="compositionally biased region" description="Basic and acidic residues" evidence="1">
    <location>
        <begin position="388"/>
        <end position="400"/>
    </location>
</feature>
<dbReference type="EMBL" id="AJWK01028656">
    <property type="status" value="NOT_ANNOTATED_CDS"/>
    <property type="molecule type" value="Genomic_DNA"/>
</dbReference>
<name>A0A1B0GKC3_LUTLO</name>
<feature type="region of interest" description="Disordered" evidence="1">
    <location>
        <begin position="64"/>
        <end position="448"/>
    </location>
</feature>
<feature type="compositionally biased region" description="Basic residues" evidence="1">
    <location>
        <begin position="128"/>
        <end position="141"/>
    </location>
</feature>
<feature type="compositionally biased region" description="Basic residues" evidence="1">
    <location>
        <begin position="168"/>
        <end position="178"/>
    </location>
</feature>